<evidence type="ECO:0000256" key="7">
    <source>
        <dbReference type="PROSITE-ProRule" id="PRU00221"/>
    </source>
</evidence>
<dbReference type="Gene3D" id="1.20.1280.50">
    <property type="match status" value="1"/>
</dbReference>
<reference evidence="11 12" key="1">
    <citation type="journal article" date="2015" name="Genome Biol. Evol.">
        <title>Comparative Genomics of a Bacterivorous Green Alga Reveals Evolutionary Causalities and Consequences of Phago-Mixotrophic Mode of Nutrition.</title>
        <authorList>
            <person name="Burns J.A."/>
            <person name="Paasch A."/>
            <person name="Narechania A."/>
            <person name="Kim E."/>
        </authorList>
    </citation>
    <scope>NUCLEOTIDE SEQUENCE [LARGE SCALE GENOMIC DNA]</scope>
    <source>
        <strain evidence="11 12">PLY_AMNH</strain>
    </source>
</reference>
<dbReference type="InterPro" id="IPR020472">
    <property type="entry name" value="WD40_PAC1"/>
</dbReference>
<dbReference type="AlphaFoldDB" id="A0AAE0GRF1"/>
<dbReference type="InterPro" id="IPR002893">
    <property type="entry name" value="Znf_MYND"/>
</dbReference>
<feature type="region of interest" description="Disordered" evidence="8">
    <location>
        <begin position="175"/>
        <end position="213"/>
    </location>
</feature>
<keyword evidence="3" id="KW-0677">Repeat</keyword>
<feature type="compositionally biased region" description="Low complexity" evidence="8">
    <location>
        <begin position="584"/>
        <end position="596"/>
    </location>
</feature>
<dbReference type="GO" id="GO:0008270">
    <property type="term" value="F:zinc ion binding"/>
    <property type="evidence" value="ECO:0007669"/>
    <property type="project" value="UniProtKB-KW"/>
</dbReference>
<dbReference type="Gene3D" id="6.10.140.2220">
    <property type="match status" value="1"/>
</dbReference>
<organism evidence="11 12">
    <name type="scientific">Cymbomonas tetramitiformis</name>
    <dbReference type="NCBI Taxonomy" id="36881"/>
    <lineage>
        <taxon>Eukaryota</taxon>
        <taxon>Viridiplantae</taxon>
        <taxon>Chlorophyta</taxon>
        <taxon>Pyramimonadophyceae</taxon>
        <taxon>Pyramimonadales</taxon>
        <taxon>Pyramimonadaceae</taxon>
        <taxon>Cymbomonas</taxon>
    </lineage>
</organism>
<dbReference type="InterPro" id="IPR036322">
    <property type="entry name" value="WD40_repeat_dom_sf"/>
</dbReference>
<sequence length="681" mass="73516">MLATGSEDSGCELCGSKSIFRCSICKRARYCGKQHQKEHWREHKLHCVASNREDMLPPIPDVPDAKSRVTGIRRLVEAHRQEEESSFRFSALFQAEASTSEMRPGPSASGSTAESGLSPDRPEVHFDIPSELLRQILSFLRPKELARCSAVCKEWRDMSCEDALWEPLALAKQPVPGSGHLSSSAPTATSVSNLGPQAPHKTSPGVLGSSKMHGLRRIRAPRCGEPETAGLYKAMFAQSMRLENNWRLGRYKTTTFKQHTNAVECLVFQNTRQFGMVLISGAWDGKVQVWRVADGECVRHFSGHPAWVTCVASTANHAASGSTDGSFFIWDMDQPVAMHALDHGPNPTPPVTQARFATASRLATACADSMVRVFDVETGECLWLMAGHEDVVWLLRCIGPTMLLSAARDGTARLWDSGCGECLGALHGHSSAVLAMDVDMPPSAWSAGGAQDGIALQGVQVATGSADHSVKLWDLHSRQCVHTLRGHHDSVLAVTFTHWQEDATQDADCEHAQDGTGILPWLVSGSVDCTVRVWNPRTGACKAIFDSHQAAVTSLVARGPILVSLAPGDGLVMYFCTPSPGQPRPLSASSSRPSSSTGKELTMTRSHDSSVRQRAHGPAGRAREAVAAAKKSREEGFSSVMSMMDGSRQIWAAAVAIDSQRMAVGTKDGTILFLDFSGTGV</sequence>
<dbReference type="PROSITE" id="PS50181">
    <property type="entry name" value="FBOX"/>
    <property type="match status" value="1"/>
</dbReference>
<evidence type="ECO:0000256" key="1">
    <source>
        <dbReference type="ARBA" id="ARBA00022574"/>
    </source>
</evidence>
<dbReference type="InterPro" id="IPR011047">
    <property type="entry name" value="Quinoprotein_ADH-like_sf"/>
</dbReference>
<accession>A0AAE0GRF1</accession>
<dbReference type="EMBL" id="LGRX02003187">
    <property type="protein sequence ID" value="KAK3282716.1"/>
    <property type="molecule type" value="Genomic_DNA"/>
</dbReference>
<comment type="caution">
    <text evidence="11">The sequence shown here is derived from an EMBL/GenBank/DDBJ whole genome shotgun (WGS) entry which is preliminary data.</text>
</comment>
<feature type="repeat" description="WD" evidence="7">
    <location>
        <begin position="461"/>
        <end position="483"/>
    </location>
</feature>
<keyword evidence="1 7" id="KW-0853">WD repeat</keyword>
<evidence type="ECO:0000256" key="8">
    <source>
        <dbReference type="SAM" id="MobiDB-lite"/>
    </source>
</evidence>
<keyword evidence="2" id="KW-0479">Metal-binding</keyword>
<dbReference type="SUPFAM" id="SSF81383">
    <property type="entry name" value="F-box domain"/>
    <property type="match status" value="1"/>
</dbReference>
<dbReference type="SMART" id="SM00320">
    <property type="entry name" value="WD40"/>
    <property type="match status" value="8"/>
</dbReference>
<dbReference type="InterPro" id="IPR001680">
    <property type="entry name" value="WD40_rpt"/>
</dbReference>
<evidence type="ECO:0000259" key="9">
    <source>
        <dbReference type="PROSITE" id="PS50181"/>
    </source>
</evidence>
<dbReference type="PROSITE" id="PS01360">
    <property type="entry name" value="ZF_MYND_1"/>
    <property type="match status" value="1"/>
</dbReference>
<dbReference type="PROSITE" id="PS50082">
    <property type="entry name" value="WD_REPEATS_2"/>
    <property type="match status" value="3"/>
</dbReference>
<dbReference type="SUPFAM" id="SSF144232">
    <property type="entry name" value="HIT/MYND zinc finger-like"/>
    <property type="match status" value="1"/>
</dbReference>
<name>A0AAE0GRF1_9CHLO</name>
<keyword evidence="4 6" id="KW-0863">Zinc-finger</keyword>
<keyword evidence="5" id="KW-0862">Zinc</keyword>
<dbReference type="PROSITE" id="PS50865">
    <property type="entry name" value="ZF_MYND_2"/>
    <property type="match status" value="1"/>
</dbReference>
<protein>
    <submittedName>
        <fullName evidence="11">Uncharacterized protein</fullName>
    </submittedName>
</protein>
<dbReference type="CDD" id="cd09917">
    <property type="entry name" value="F-box_SF"/>
    <property type="match status" value="1"/>
</dbReference>
<evidence type="ECO:0000313" key="11">
    <source>
        <dbReference type="EMBL" id="KAK3282716.1"/>
    </source>
</evidence>
<feature type="region of interest" description="Disordered" evidence="8">
    <location>
        <begin position="582"/>
        <end position="622"/>
    </location>
</feature>
<feature type="region of interest" description="Disordered" evidence="8">
    <location>
        <begin position="98"/>
        <end position="123"/>
    </location>
</feature>
<dbReference type="SUPFAM" id="SSF50978">
    <property type="entry name" value="WD40 repeat-like"/>
    <property type="match status" value="1"/>
</dbReference>
<dbReference type="Gene3D" id="2.130.10.10">
    <property type="entry name" value="YVTN repeat-like/Quinoprotein amine dehydrogenase"/>
    <property type="match status" value="2"/>
</dbReference>
<evidence type="ECO:0000256" key="5">
    <source>
        <dbReference type="ARBA" id="ARBA00022833"/>
    </source>
</evidence>
<feature type="compositionally biased region" description="Polar residues" evidence="8">
    <location>
        <begin position="180"/>
        <end position="195"/>
    </location>
</feature>
<dbReference type="PRINTS" id="PR00320">
    <property type="entry name" value="GPROTEINBRPT"/>
</dbReference>
<dbReference type="PANTHER" id="PTHR19848">
    <property type="entry name" value="WD40 REPEAT PROTEIN"/>
    <property type="match status" value="1"/>
</dbReference>
<proteinExistence type="predicted"/>
<evidence type="ECO:0000256" key="2">
    <source>
        <dbReference type="ARBA" id="ARBA00022723"/>
    </source>
</evidence>
<evidence type="ECO:0000256" key="6">
    <source>
        <dbReference type="PROSITE-ProRule" id="PRU00134"/>
    </source>
</evidence>
<dbReference type="Pfam" id="PF00400">
    <property type="entry name" value="WD40"/>
    <property type="match status" value="5"/>
</dbReference>
<feature type="domain" description="F-box" evidence="9">
    <location>
        <begin position="122"/>
        <end position="168"/>
    </location>
</feature>
<dbReference type="PANTHER" id="PTHR19848:SF8">
    <property type="entry name" value="F-BOX AND WD REPEAT DOMAIN CONTAINING 7"/>
    <property type="match status" value="1"/>
</dbReference>
<keyword evidence="12" id="KW-1185">Reference proteome</keyword>
<dbReference type="PROSITE" id="PS50294">
    <property type="entry name" value="WD_REPEATS_REGION"/>
    <property type="match status" value="1"/>
</dbReference>
<feature type="domain" description="MYND-type" evidence="10">
    <location>
        <begin position="11"/>
        <end position="47"/>
    </location>
</feature>
<dbReference type="InterPro" id="IPR015943">
    <property type="entry name" value="WD40/YVTN_repeat-like_dom_sf"/>
</dbReference>
<dbReference type="Pfam" id="PF12937">
    <property type="entry name" value="F-box-like"/>
    <property type="match status" value="1"/>
</dbReference>
<evidence type="ECO:0000256" key="4">
    <source>
        <dbReference type="ARBA" id="ARBA00022771"/>
    </source>
</evidence>
<evidence type="ECO:0000259" key="10">
    <source>
        <dbReference type="PROSITE" id="PS50865"/>
    </source>
</evidence>
<evidence type="ECO:0000256" key="3">
    <source>
        <dbReference type="ARBA" id="ARBA00022737"/>
    </source>
</evidence>
<gene>
    <name evidence="11" type="ORF">CYMTET_9558</name>
</gene>
<dbReference type="InterPro" id="IPR036047">
    <property type="entry name" value="F-box-like_dom_sf"/>
</dbReference>
<dbReference type="Proteomes" id="UP001190700">
    <property type="component" value="Unassembled WGS sequence"/>
</dbReference>
<feature type="repeat" description="WD" evidence="7">
    <location>
        <begin position="301"/>
        <end position="340"/>
    </location>
</feature>
<dbReference type="SMART" id="SM00256">
    <property type="entry name" value="FBOX"/>
    <property type="match status" value="1"/>
</dbReference>
<dbReference type="Pfam" id="PF01753">
    <property type="entry name" value="zf-MYND"/>
    <property type="match status" value="1"/>
</dbReference>
<evidence type="ECO:0000313" key="12">
    <source>
        <dbReference type="Proteomes" id="UP001190700"/>
    </source>
</evidence>
<dbReference type="InterPro" id="IPR001810">
    <property type="entry name" value="F-box_dom"/>
</dbReference>
<dbReference type="SUPFAM" id="SSF50998">
    <property type="entry name" value="Quinoprotein alcohol dehydrogenase-like"/>
    <property type="match status" value="1"/>
</dbReference>
<feature type="repeat" description="WD" evidence="7">
    <location>
        <begin position="256"/>
        <end position="300"/>
    </location>
</feature>
<dbReference type="CDD" id="cd00200">
    <property type="entry name" value="WD40"/>
    <property type="match status" value="1"/>
</dbReference>